<evidence type="ECO:0000259" key="1">
    <source>
        <dbReference type="Pfam" id="PF00535"/>
    </source>
</evidence>
<evidence type="ECO:0000313" key="3">
    <source>
        <dbReference type="Proteomes" id="UP000276223"/>
    </source>
</evidence>
<dbReference type="InterPro" id="IPR029044">
    <property type="entry name" value="Nucleotide-diphossugar_trans"/>
</dbReference>
<accession>A0A3N1UMY8</accession>
<dbReference type="Proteomes" id="UP000276223">
    <property type="component" value="Unassembled WGS sequence"/>
</dbReference>
<dbReference type="Gene3D" id="3.90.550.10">
    <property type="entry name" value="Spore Coat Polysaccharide Biosynthesis Protein SpsA, Chain A"/>
    <property type="match status" value="1"/>
</dbReference>
<dbReference type="InterPro" id="IPR001173">
    <property type="entry name" value="Glyco_trans_2-like"/>
</dbReference>
<comment type="caution">
    <text evidence="2">The sequence shown here is derived from an EMBL/GenBank/DDBJ whole genome shotgun (WGS) entry which is preliminary data.</text>
</comment>
<dbReference type="PANTHER" id="PTHR43179:SF7">
    <property type="entry name" value="RHAMNOSYLTRANSFERASE WBBL"/>
    <property type="match status" value="1"/>
</dbReference>
<feature type="domain" description="Glycosyltransferase 2-like" evidence="1">
    <location>
        <begin position="266"/>
        <end position="443"/>
    </location>
</feature>
<protein>
    <submittedName>
        <fullName evidence="2">GT2 family glycosyltransferase</fullName>
    </submittedName>
</protein>
<dbReference type="OrthoDB" id="5443808at2"/>
<organism evidence="2 3">
    <name type="scientific">Desulfosoma caldarium</name>
    <dbReference type="NCBI Taxonomy" id="610254"/>
    <lineage>
        <taxon>Bacteria</taxon>
        <taxon>Pseudomonadati</taxon>
        <taxon>Thermodesulfobacteriota</taxon>
        <taxon>Syntrophobacteria</taxon>
        <taxon>Syntrophobacterales</taxon>
        <taxon>Syntrophobacteraceae</taxon>
        <taxon>Desulfosoma</taxon>
    </lineage>
</organism>
<gene>
    <name evidence="2" type="ORF">EDC27_2660</name>
</gene>
<dbReference type="GO" id="GO:0016740">
    <property type="term" value="F:transferase activity"/>
    <property type="evidence" value="ECO:0007669"/>
    <property type="project" value="UniProtKB-KW"/>
</dbReference>
<dbReference type="InterPro" id="IPR011990">
    <property type="entry name" value="TPR-like_helical_dom_sf"/>
</dbReference>
<dbReference type="SUPFAM" id="SSF53448">
    <property type="entry name" value="Nucleotide-diphospho-sugar transferases"/>
    <property type="match status" value="1"/>
</dbReference>
<dbReference type="EMBL" id="RJVA01000014">
    <property type="protein sequence ID" value="ROQ90769.1"/>
    <property type="molecule type" value="Genomic_DNA"/>
</dbReference>
<sequence length="564" mass="64629">MFPVDGHRSSGADPVYDVWYRWLRLAGYMLPPQVYTAAEALFAASYLNSKRPRSLTAHEFLATSLLRQALVFYPLDHRLLGYVQRLHSLVPASSGFDVWLRGLRRLHRSRPDYFMHSVEISAPMRWKKPQVVTEDYLKDENPGAMATACYEFWSLGHWETVRQIFLRMMAMPVAPYLAPIAAWSAWNAGDRDLAARWLHASMPPSFLTFNLLAEMAMEAGDKEQARRYWKQSLRWEPYQPHLFHRYWESQDSRSATTASSVGKVHIVLYTYNKLETTLATLQKLLVSGIEACPVTLLNNGSTSFSKQDLEQGVRTVAQGRVVDIIHLPVNIGAPAARNWLWHLPQVKNCDYVAFLDDDVLVPPNWLSHYLESLDLFPSAVVVGPRGLNPGTLPTIQYVHRFFHQIDDHKILFTPAAPMFEDFGQFSYRHPCLSVMGCCHLFHRRRWESLGIPDFDISFAPSQVDDLEHDLQIWKKGGQVLFDGRVAVIHLQDAGRAAPRSRAAWGHVWGNHMKMESKFTGAELMDMKRRVEEADDSFHERIRNEIEAEVFGETKAVQILGKTLR</sequence>
<name>A0A3N1UMY8_9BACT</name>
<dbReference type="RefSeq" id="WP_123291113.1">
    <property type="nucleotide sequence ID" value="NZ_RJVA01000014.1"/>
</dbReference>
<dbReference type="Pfam" id="PF00535">
    <property type="entry name" value="Glycos_transf_2"/>
    <property type="match status" value="1"/>
</dbReference>
<reference evidence="2 3" key="1">
    <citation type="submission" date="2018-11" db="EMBL/GenBank/DDBJ databases">
        <title>Genomic Encyclopedia of Type Strains, Phase IV (KMG-IV): sequencing the most valuable type-strain genomes for metagenomic binning, comparative biology and taxonomic classification.</title>
        <authorList>
            <person name="Goeker M."/>
        </authorList>
    </citation>
    <scope>NUCLEOTIDE SEQUENCE [LARGE SCALE GENOMIC DNA]</scope>
    <source>
        <strain evidence="2 3">DSM 22027</strain>
    </source>
</reference>
<evidence type="ECO:0000313" key="2">
    <source>
        <dbReference type="EMBL" id="ROQ90769.1"/>
    </source>
</evidence>
<dbReference type="SUPFAM" id="SSF48452">
    <property type="entry name" value="TPR-like"/>
    <property type="match status" value="1"/>
</dbReference>
<dbReference type="AlphaFoldDB" id="A0A3N1UMY8"/>
<proteinExistence type="predicted"/>
<keyword evidence="2" id="KW-0808">Transferase</keyword>
<keyword evidence="3" id="KW-1185">Reference proteome</keyword>
<dbReference type="PANTHER" id="PTHR43179">
    <property type="entry name" value="RHAMNOSYLTRANSFERASE WBBL"/>
    <property type="match status" value="1"/>
</dbReference>